<dbReference type="Proteomes" id="UP000218785">
    <property type="component" value="Chromosome"/>
</dbReference>
<dbReference type="KEGG" id="ttq:NIES37_52140"/>
<name>A0A1Z4N688_9CYAN</name>
<reference evidence="2 3" key="1">
    <citation type="submission" date="2017-06" db="EMBL/GenBank/DDBJ databases">
        <title>Genome sequencing of cyanobaciteial culture collection at National Institute for Environmental Studies (NIES).</title>
        <authorList>
            <person name="Hirose Y."/>
            <person name="Shimura Y."/>
            <person name="Fujisawa T."/>
            <person name="Nakamura Y."/>
            <person name="Kawachi M."/>
        </authorList>
    </citation>
    <scope>NUCLEOTIDE SEQUENCE [LARGE SCALE GENOMIC DNA]</scope>
    <source>
        <strain evidence="2 3">NIES-37</strain>
    </source>
</reference>
<keyword evidence="3" id="KW-1185">Reference proteome</keyword>
<organism evidence="2 3">
    <name type="scientific">Tolypothrix tenuis PCC 7101</name>
    <dbReference type="NCBI Taxonomy" id="231146"/>
    <lineage>
        <taxon>Bacteria</taxon>
        <taxon>Bacillati</taxon>
        <taxon>Cyanobacteriota</taxon>
        <taxon>Cyanophyceae</taxon>
        <taxon>Nostocales</taxon>
        <taxon>Tolypothrichaceae</taxon>
        <taxon>Tolypothrix</taxon>
    </lineage>
</organism>
<sequence length="251" mass="28761">MRKLVFKSLITFFVTSSALLLTPMSSYAQVNMKILTNVAKSCQKDAPSANYYKSMGFDRDMNYPGSIESCVLRRYHYSLIISKFSWLPSTGEILPGYISSVLVGTLAYQTGPDLSLLDCIASQDTSSKECWATREYIALDSKVRDYNSSIYTMGYSQPLYLAYVCPTCVVAHDEISGSRDEILKAFMKWFLTLEKPKRRELMSLLGDNEQAIQLRSQIRDESQQAVQEYLKARARVEQQERERRRRELLGQ</sequence>
<evidence type="ECO:0008006" key="4">
    <source>
        <dbReference type="Google" id="ProtNLM"/>
    </source>
</evidence>
<evidence type="ECO:0000256" key="1">
    <source>
        <dbReference type="SAM" id="SignalP"/>
    </source>
</evidence>
<dbReference type="AlphaFoldDB" id="A0A1Z4N688"/>
<feature type="chain" id="PRO_5012351252" description="Secreted protein" evidence="1">
    <location>
        <begin position="29"/>
        <end position="251"/>
    </location>
</feature>
<evidence type="ECO:0000313" key="3">
    <source>
        <dbReference type="Proteomes" id="UP000218785"/>
    </source>
</evidence>
<accession>A0A1Z4N688</accession>
<feature type="signal peptide" evidence="1">
    <location>
        <begin position="1"/>
        <end position="28"/>
    </location>
</feature>
<gene>
    <name evidence="2" type="ORF">NIES37_52140</name>
</gene>
<keyword evidence="1" id="KW-0732">Signal</keyword>
<dbReference type="RefSeq" id="WP_096580644.1">
    <property type="nucleotide sequence ID" value="NZ_CAWNJS010000001.1"/>
</dbReference>
<proteinExistence type="predicted"/>
<evidence type="ECO:0000313" key="2">
    <source>
        <dbReference type="EMBL" id="BAZ01215.1"/>
    </source>
</evidence>
<protein>
    <recommendedName>
        <fullName evidence="4">Secreted protein</fullName>
    </recommendedName>
</protein>
<dbReference type="EMBL" id="AP018248">
    <property type="protein sequence ID" value="BAZ01215.1"/>
    <property type="molecule type" value="Genomic_DNA"/>
</dbReference>